<feature type="region of interest" description="Disordered" evidence="2">
    <location>
        <begin position="335"/>
        <end position="399"/>
    </location>
</feature>
<keyword evidence="1" id="KW-0175">Coiled coil</keyword>
<feature type="region of interest" description="Disordered" evidence="2">
    <location>
        <begin position="427"/>
        <end position="491"/>
    </location>
</feature>
<reference evidence="3" key="2">
    <citation type="submission" date="2020-11" db="EMBL/GenBank/DDBJ databases">
        <authorList>
            <person name="Cecchin M."/>
            <person name="Marcolungo L."/>
            <person name="Rossato M."/>
            <person name="Girolomoni L."/>
            <person name="Cosentino E."/>
            <person name="Cuine S."/>
            <person name="Li-Beisson Y."/>
            <person name="Delledonne M."/>
            <person name="Ballottari M."/>
        </authorList>
    </citation>
    <scope>NUCLEOTIDE SEQUENCE</scope>
    <source>
        <strain evidence="3">211/11P</strain>
        <tissue evidence="3">Whole cell</tissue>
    </source>
</reference>
<dbReference type="PANTHER" id="PTHR45615:SF66">
    <property type="entry name" value="CARD DOMAIN-CONTAINING PROTEIN"/>
    <property type="match status" value="1"/>
</dbReference>
<reference evidence="3" key="1">
    <citation type="journal article" date="2019" name="Plant J.">
        <title>Chlorella vulgaris genome assembly and annotation reveals the molecular basis for metabolic acclimation to high light conditions.</title>
        <authorList>
            <person name="Cecchin M."/>
            <person name="Marcolungo L."/>
            <person name="Rossato M."/>
            <person name="Girolomoni L."/>
            <person name="Cosentino E."/>
            <person name="Cuine S."/>
            <person name="Li-Beisson Y."/>
            <person name="Delledonne M."/>
            <person name="Ballottari M."/>
        </authorList>
    </citation>
    <scope>NUCLEOTIDE SEQUENCE</scope>
    <source>
        <strain evidence="3">211/11P</strain>
    </source>
</reference>
<evidence type="ECO:0000256" key="2">
    <source>
        <dbReference type="SAM" id="MobiDB-lite"/>
    </source>
</evidence>
<feature type="region of interest" description="Disordered" evidence="2">
    <location>
        <begin position="772"/>
        <end position="809"/>
    </location>
</feature>
<protein>
    <submittedName>
        <fullName evidence="3">Uncharacterized protein</fullName>
    </submittedName>
</protein>
<organism evidence="3 4">
    <name type="scientific">Chlorella vulgaris</name>
    <name type="common">Green alga</name>
    <dbReference type="NCBI Taxonomy" id="3077"/>
    <lineage>
        <taxon>Eukaryota</taxon>
        <taxon>Viridiplantae</taxon>
        <taxon>Chlorophyta</taxon>
        <taxon>core chlorophytes</taxon>
        <taxon>Trebouxiophyceae</taxon>
        <taxon>Chlorellales</taxon>
        <taxon>Chlorellaceae</taxon>
        <taxon>Chlorella clade</taxon>
        <taxon>Chlorella</taxon>
    </lineage>
</organism>
<feature type="compositionally biased region" description="Low complexity" evidence="2">
    <location>
        <begin position="914"/>
        <end position="928"/>
    </location>
</feature>
<dbReference type="OrthoDB" id="515762at2759"/>
<feature type="compositionally biased region" description="Low complexity" evidence="2">
    <location>
        <begin position="950"/>
        <end position="967"/>
    </location>
</feature>
<proteinExistence type="predicted"/>
<evidence type="ECO:0000313" key="4">
    <source>
        <dbReference type="Proteomes" id="UP001055712"/>
    </source>
</evidence>
<feature type="coiled-coil region" evidence="1">
    <location>
        <begin position="55"/>
        <end position="165"/>
    </location>
</feature>
<gene>
    <name evidence="3" type="ORF">D9Q98_005593</name>
</gene>
<feature type="compositionally biased region" description="Low complexity" evidence="2">
    <location>
        <begin position="477"/>
        <end position="491"/>
    </location>
</feature>
<evidence type="ECO:0000256" key="1">
    <source>
        <dbReference type="SAM" id="Coils"/>
    </source>
</evidence>
<sequence>MSSRLADHRNSLKEPYVKSRQRAAGKGTTDSSELVQLRRKSAAISRDFGTLLTAHERQEASVTDLRLKVRALRQQLEARDKSLELARRTLDRLSLEKGQLEAETAGTQAYVRKLEARLLSVKHAAELQQHCAQLKSQLDQMAHALHEAERRAEKAEAEAQQSHLDAACVKRGLELAAEQLTKSVGAEVPSTLLQAVARGQEEALGLSMQLSDSKQQQAHLAVALEQARKHLQSQQQALAQQQAEQQELRQRAEAADAALETQRAATSELRRVLDALKPKAGALAEERDSLRQQLELERTAAAEAQQQAKELQASLKHKRATEAALRDELRRALAGEGLTPNPAAPPGARSPAGARQRPAGAAGTVRSSSMRLRQQQQQSPAQQHSKRLGSMLSPSDQSAQKVVVRVAPWEQPEGAGTRHAAAFSAKFGSQTRVGMQQQQQQQSHGAFSSSTNGRTPAKLSRIDRLGQLSEQRRGRQLPEQQQGQGQAAEMADWQDDVAGWQHLDSQPLLRPAAAGASASAGLEQQQTYGARQQGCEGMCGLLSPPSTGSRPVASQAAPGLPAASRQELLKLRVPSVAEIPLQDGQLMLYASALDEQIAALETDLQALEASGAPSPVNHLQLLAKAGASPAAAGPAGGQKQQAAAALKSPGECIAPVPLQQKPDQAHVAAAAAAIMWHSNPLASSPPKRVHQMPATREVGDEQAPTGCAADDGALTVRQRPVAAAPAGSAGVVGSGAAGVDDWVWGQLQSAVAAPAGGSDLAWPPPAHLTQQAQGGWLAGSAGSAASSPSLRLPAAESHAAVQQQQQVQQQQLQREEEQVACFPGTMAAEQPELKLQLRVAGPAVSQGSQGAADSGVHSLSRHWELPSPSPGLTDWLSNGEADIEQLEVTSTPPRIHLPQQQRQQQNAEAAWEAAAAAFAAQREPAQQQHSWMRPAELSGRNSSSWATQCGGASDSGSEADGSEQEASLRVQAVHHPHQAAHAAKPFLPGMALVAHSPQPAPAVAGQGQGQQQVERQQVVQQTLFDLAGLDLSDLLH</sequence>
<dbReference type="Proteomes" id="UP001055712">
    <property type="component" value="Unassembled WGS sequence"/>
</dbReference>
<name>A0A9D4YW97_CHLVU</name>
<dbReference type="EMBL" id="SIDB01000008">
    <property type="protein sequence ID" value="KAI3429504.1"/>
    <property type="molecule type" value="Genomic_DNA"/>
</dbReference>
<feature type="compositionally biased region" description="Polar residues" evidence="2">
    <location>
        <begin position="443"/>
        <end position="454"/>
    </location>
</feature>
<feature type="coiled-coil region" evidence="1">
    <location>
        <begin position="221"/>
        <end position="328"/>
    </location>
</feature>
<feature type="region of interest" description="Disordered" evidence="2">
    <location>
        <begin position="1"/>
        <end position="35"/>
    </location>
</feature>
<comment type="caution">
    <text evidence="3">The sequence shown here is derived from an EMBL/GenBank/DDBJ whole genome shotgun (WGS) entry which is preliminary data.</text>
</comment>
<keyword evidence="4" id="KW-1185">Reference proteome</keyword>
<feature type="region of interest" description="Disordered" evidence="2">
    <location>
        <begin position="914"/>
        <end position="967"/>
    </location>
</feature>
<feature type="compositionally biased region" description="Low complexity" evidence="2">
    <location>
        <begin position="346"/>
        <end position="383"/>
    </location>
</feature>
<dbReference type="AlphaFoldDB" id="A0A9D4YW97"/>
<evidence type="ECO:0000313" key="3">
    <source>
        <dbReference type="EMBL" id="KAI3429504.1"/>
    </source>
</evidence>
<feature type="compositionally biased region" description="Basic and acidic residues" evidence="2">
    <location>
        <begin position="1"/>
        <end position="17"/>
    </location>
</feature>
<dbReference type="PANTHER" id="PTHR45615">
    <property type="entry name" value="MYOSIN HEAVY CHAIN, NON-MUSCLE"/>
    <property type="match status" value="1"/>
</dbReference>
<accession>A0A9D4YW97</accession>